<dbReference type="Proteomes" id="UP001152759">
    <property type="component" value="Chromosome 2"/>
</dbReference>
<evidence type="ECO:0000256" key="1">
    <source>
        <dbReference type="SAM" id="MobiDB-lite"/>
    </source>
</evidence>
<evidence type="ECO:0000313" key="3">
    <source>
        <dbReference type="EMBL" id="CAH0383934.1"/>
    </source>
</evidence>
<accession>A0A9P0A4L7</accession>
<dbReference type="OrthoDB" id="8183351at2759"/>
<organism evidence="3 4">
    <name type="scientific">Bemisia tabaci</name>
    <name type="common">Sweetpotato whitefly</name>
    <name type="synonym">Aleurodes tabaci</name>
    <dbReference type="NCBI Taxonomy" id="7038"/>
    <lineage>
        <taxon>Eukaryota</taxon>
        <taxon>Metazoa</taxon>
        <taxon>Ecdysozoa</taxon>
        <taxon>Arthropoda</taxon>
        <taxon>Hexapoda</taxon>
        <taxon>Insecta</taxon>
        <taxon>Pterygota</taxon>
        <taxon>Neoptera</taxon>
        <taxon>Paraneoptera</taxon>
        <taxon>Hemiptera</taxon>
        <taxon>Sternorrhyncha</taxon>
        <taxon>Aleyrodoidea</taxon>
        <taxon>Aleyrodidae</taxon>
        <taxon>Aleyrodinae</taxon>
        <taxon>Bemisia</taxon>
    </lineage>
</organism>
<protein>
    <recommendedName>
        <fullName evidence="2">DUF4745 domain-containing protein</fullName>
    </recommendedName>
</protein>
<dbReference type="KEGG" id="btab:109031834"/>
<evidence type="ECO:0000313" key="4">
    <source>
        <dbReference type="Proteomes" id="UP001152759"/>
    </source>
</evidence>
<dbReference type="InterPro" id="IPR031813">
    <property type="entry name" value="DUF4745"/>
</dbReference>
<dbReference type="Pfam" id="PF15923">
    <property type="entry name" value="DUF4745"/>
    <property type="match status" value="1"/>
</dbReference>
<proteinExistence type="predicted"/>
<feature type="domain" description="DUF4745" evidence="2">
    <location>
        <begin position="64"/>
        <end position="179"/>
    </location>
</feature>
<keyword evidence="4" id="KW-1185">Reference proteome</keyword>
<feature type="compositionally biased region" description="Low complexity" evidence="1">
    <location>
        <begin position="337"/>
        <end position="355"/>
    </location>
</feature>
<dbReference type="AlphaFoldDB" id="A0A9P0A4L7"/>
<gene>
    <name evidence="3" type="ORF">BEMITA_LOCUS3323</name>
</gene>
<feature type="region of interest" description="Disordered" evidence="1">
    <location>
        <begin position="335"/>
        <end position="364"/>
    </location>
</feature>
<dbReference type="EMBL" id="OU963863">
    <property type="protein sequence ID" value="CAH0383934.1"/>
    <property type="molecule type" value="Genomic_DNA"/>
</dbReference>
<reference evidence="3" key="1">
    <citation type="submission" date="2021-12" db="EMBL/GenBank/DDBJ databases">
        <authorList>
            <person name="King R."/>
        </authorList>
    </citation>
    <scope>NUCLEOTIDE SEQUENCE</scope>
</reference>
<evidence type="ECO:0000259" key="2">
    <source>
        <dbReference type="Pfam" id="PF15923"/>
    </source>
</evidence>
<feature type="region of interest" description="Disordered" evidence="1">
    <location>
        <begin position="253"/>
        <end position="273"/>
    </location>
</feature>
<sequence length="395" mass="42876">MKRVSSAKARSKNQPARCCISFACSRTRSYLSVDPHKCVSRLGTERLDTMAESIPDQGLVQCSSKEVSDCIAGWIHYLQMVRGLCNAGSELSRLLAGLSIESAPCRHRAIQCQAVWEQLAAAAAAATRMININAITSLQDIDLTADNDNEQCDINQQIVCSGLLSMVNLQYQLSMTCCEKFSHLAACQCNPAGGPHAEPIEAAAVARCFAVPPSCSPLSVPIPQRRWSEAAPTSGDKSESTLRRWSMPWKLALPSSSTSDKSRSTTPDSNAWQNNLVTQEELQDVIVLLTSQNITPGIVPGVTLTRVTDSTDHSRISSHRGSWWSEGDELDPSVLMSRKSSSSTDTSSSCYSLHSRSTSTSEESGVTARSHLYSMWSGAELPFIKLPESTESNDP</sequence>
<name>A0A9P0A4L7_BEMTA</name>
<feature type="compositionally biased region" description="Low complexity" evidence="1">
    <location>
        <begin position="254"/>
        <end position="269"/>
    </location>
</feature>